<protein>
    <submittedName>
        <fullName evidence="1">Uncharacterized protein</fullName>
    </submittedName>
</protein>
<dbReference type="AlphaFoldDB" id="A0A9J7BVV0"/>
<evidence type="ECO:0000313" key="1">
    <source>
        <dbReference type="EMBL" id="UWZ85922.1"/>
    </source>
</evidence>
<name>A0A9J7BVV0_9BACT</name>
<proteinExistence type="predicted"/>
<gene>
    <name evidence="1" type="ORF">MOP44_08250</name>
</gene>
<sequence length="178" mass="20070">MHSPAHPLEPFFLHEVTSIFEGKLGLNDPEISGYLSRVLCHFSEDENLFLKRGMTGHSIEDLVGIMRASDPVHGTAPSFDAERSIRKYVGDYCLFVAGMVPEAIDGDYDNRGRRPTLGELIRAGKESYYVVSQFNVFEYRREAPLFQRLCDQFERYVLGLALVREELGKRLALAAPAA</sequence>
<organism evidence="1 2">
    <name type="scientific">Occallatibacter riparius</name>
    <dbReference type="NCBI Taxonomy" id="1002689"/>
    <lineage>
        <taxon>Bacteria</taxon>
        <taxon>Pseudomonadati</taxon>
        <taxon>Acidobacteriota</taxon>
        <taxon>Terriglobia</taxon>
        <taxon>Terriglobales</taxon>
        <taxon>Acidobacteriaceae</taxon>
        <taxon>Occallatibacter</taxon>
    </lineage>
</organism>
<dbReference type="RefSeq" id="WP_260795552.1">
    <property type="nucleotide sequence ID" value="NZ_CP093313.1"/>
</dbReference>
<dbReference type="Proteomes" id="UP001059380">
    <property type="component" value="Chromosome"/>
</dbReference>
<reference evidence="1" key="1">
    <citation type="submission" date="2021-04" db="EMBL/GenBank/DDBJ databases">
        <title>Phylogenetic analysis of Acidobacteriaceae.</title>
        <authorList>
            <person name="Qiu L."/>
            <person name="Zhang Q."/>
        </authorList>
    </citation>
    <scope>NUCLEOTIDE SEQUENCE</scope>
    <source>
        <strain evidence="1">DSM 25168</strain>
    </source>
</reference>
<dbReference type="KEGG" id="orp:MOP44_08250"/>
<evidence type="ECO:0000313" key="2">
    <source>
        <dbReference type="Proteomes" id="UP001059380"/>
    </source>
</evidence>
<keyword evidence="2" id="KW-1185">Reference proteome</keyword>
<dbReference type="EMBL" id="CP093313">
    <property type="protein sequence ID" value="UWZ85922.1"/>
    <property type="molecule type" value="Genomic_DNA"/>
</dbReference>
<accession>A0A9J7BVV0</accession>